<dbReference type="GO" id="GO:0000253">
    <property type="term" value="F:3-beta-hydroxysteroid 3-dehydrogenase (NADP+) activity"/>
    <property type="evidence" value="ECO:0007669"/>
    <property type="project" value="TreeGrafter"/>
</dbReference>
<dbReference type="GO" id="GO:0005789">
    <property type="term" value="C:endoplasmic reticulum membrane"/>
    <property type="evidence" value="ECO:0007669"/>
    <property type="project" value="TreeGrafter"/>
</dbReference>
<gene>
    <name evidence="1" type="ORF">H4219_001570</name>
</gene>
<reference evidence="1" key="1">
    <citation type="submission" date="2022-07" db="EMBL/GenBank/DDBJ databases">
        <title>Phylogenomic reconstructions and comparative analyses of Kickxellomycotina fungi.</title>
        <authorList>
            <person name="Reynolds N.K."/>
            <person name="Stajich J.E."/>
            <person name="Barry K."/>
            <person name="Grigoriev I.V."/>
            <person name="Crous P."/>
            <person name="Smith M.E."/>
        </authorList>
    </citation>
    <scope>NUCLEOTIDE SEQUENCE</scope>
    <source>
        <strain evidence="1">NBRC 100468</strain>
    </source>
</reference>
<protein>
    <recommendedName>
        <fullName evidence="3">NAD(P)-binding protein</fullName>
    </recommendedName>
</protein>
<dbReference type="InterPro" id="IPR036291">
    <property type="entry name" value="NAD(P)-bd_dom_sf"/>
</dbReference>
<evidence type="ECO:0008006" key="3">
    <source>
        <dbReference type="Google" id="ProtNLM"/>
    </source>
</evidence>
<organism evidence="1 2">
    <name type="scientific">Mycoemilia scoparia</name>
    <dbReference type="NCBI Taxonomy" id="417184"/>
    <lineage>
        <taxon>Eukaryota</taxon>
        <taxon>Fungi</taxon>
        <taxon>Fungi incertae sedis</taxon>
        <taxon>Zoopagomycota</taxon>
        <taxon>Kickxellomycotina</taxon>
        <taxon>Kickxellomycetes</taxon>
        <taxon>Kickxellales</taxon>
        <taxon>Kickxellaceae</taxon>
        <taxon>Mycoemilia</taxon>
    </lineage>
</organism>
<comment type="caution">
    <text evidence="1">The sequence shown here is derived from an EMBL/GenBank/DDBJ whole genome shotgun (WGS) entry which is preliminary data.</text>
</comment>
<dbReference type="SUPFAM" id="SSF51735">
    <property type="entry name" value="NAD(P)-binding Rossmann-fold domains"/>
    <property type="match status" value="1"/>
</dbReference>
<dbReference type="InterPro" id="IPR052834">
    <property type="entry name" value="3KSR/17beta-HSD"/>
</dbReference>
<dbReference type="OrthoDB" id="9989144at2759"/>
<evidence type="ECO:0000313" key="2">
    <source>
        <dbReference type="Proteomes" id="UP001150538"/>
    </source>
</evidence>
<dbReference type="GO" id="GO:0016125">
    <property type="term" value="P:sterol metabolic process"/>
    <property type="evidence" value="ECO:0007669"/>
    <property type="project" value="TreeGrafter"/>
</dbReference>
<name>A0A9W8A357_9FUNG</name>
<dbReference type="Pfam" id="PF00106">
    <property type="entry name" value="adh_short"/>
    <property type="match status" value="1"/>
</dbReference>
<accession>A0A9W8A357</accession>
<proteinExistence type="predicted"/>
<dbReference type="PANTHER" id="PTHR44442">
    <property type="entry name" value="3-KETO-STEROID REDUCTASE"/>
    <property type="match status" value="1"/>
</dbReference>
<dbReference type="Gene3D" id="3.40.50.720">
    <property type="entry name" value="NAD(P)-binding Rossmann-like Domain"/>
    <property type="match status" value="1"/>
</dbReference>
<dbReference type="PANTHER" id="PTHR44442:SF1">
    <property type="entry name" value="3-KETO-STEROID REDUCTASE_17-BETA-HYDROXYSTEROID DEHYDROGENASE 7"/>
    <property type="match status" value="1"/>
</dbReference>
<dbReference type="InterPro" id="IPR002347">
    <property type="entry name" value="SDR_fam"/>
</dbReference>
<evidence type="ECO:0000313" key="1">
    <source>
        <dbReference type="EMBL" id="KAJ1920041.1"/>
    </source>
</evidence>
<dbReference type="Proteomes" id="UP001150538">
    <property type="component" value="Unassembled WGS sequence"/>
</dbReference>
<dbReference type="EMBL" id="JANBPU010000018">
    <property type="protein sequence ID" value="KAJ1920041.1"/>
    <property type="molecule type" value="Genomic_DNA"/>
</dbReference>
<sequence length="424" mass="46474">MLHSGVGLAIAQRLLLDRSAGKNESVQGWTVVLACRNQAKAEAARKQLLKKEPQATVDIIPLDTSSIQSVINASETIAKQYSRLDVLFCNAGAMPIKGLNIPGCIRGLLTHPVEFFGTSEALHQKVGVKSRDGLGMTFATNVAGHYFMIKILEPLMERTPGESRIIWTGSAASELEFDPSDIEHLKGDKPYESSKYIIDQVSVYLDNKYAGTKIRSFTTEPGNVCSGFVDPISNPILKVLIVVVFYLVRLISGSIRLTITAYNGSISNHYVATAPAETLDARLKYYSSISRLGEQGFVAPFPVKYDEANARIIVQYLDRIFADARNPIPDQNSNSDTRRGIGINKGTRLLFPIIPRIYGSLERHMDAWHCGGTGLQIPARISTSEASARTQQDEIFLAFTSGQDVTILTWVYAARKAVATVYGG</sequence>
<keyword evidence="2" id="KW-1185">Reference proteome</keyword>
<dbReference type="AlphaFoldDB" id="A0A9W8A357"/>